<keyword evidence="10" id="KW-1185">Reference proteome</keyword>
<feature type="transmembrane region" description="Helical" evidence="7">
    <location>
        <begin position="627"/>
        <end position="648"/>
    </location>
</feature>
<feature type="transmembrane region" description="Helical" evidence="7">
    <location>
        <begin position="411"/>
        <end position="430"/>
    </location>
</feature>
<keyword evidence="5 7" id="KW-0472">Membrane</keyword>
<feature type="transmembrane region" description="Helical" evidence="7">
    <location>
        <begin position="529"/>
        <end position="548"/>
    </location>
</feature>
<protein>
    <recommendedName>
        <fullName evidence="8">TMC domain-containing protein</fullName>
    </recommendedName>
</protein>
<dbReference type="GO" id="GO:0008381">
    <property type="term" value="F:mechanosensitive monoatomic ion channel activity"/>
    <property type="evidence" value="ECO:0007669"/>
    <property type="project" value="TreeGrafter"/>
</dbReference>
<feature type="transmembrane region" description="Helical" evidence="7">
    <location>
        <begin position="180"/>
        <end position="202"/>
    </location>
</feature>
<gene>
    <name evidence="9" type="ORF">MGAL_10B083212</name>
</gene>
<evidence type="ECO:0000313" key="10">
    <source>
        <dbReference type="Proteomes" id="UP000596742"/>
    </source>
</evidence>
<evidence type="ECO:0000256" key="3">
    <source>
        <dbReference type="ARBA" id="ARBA00022692"/>
    </source>
</evidence>
<evidence type="ECO:0000256" key="1">
    <source>
        <dbReference type="ARBA" id="ARBA00004141"/>
    </source>
</evidence>
<dbReference type="EMBL" id="UYJE01003498">
    <property type="protein sequence ID" value="VDI19789.1"/>
    <property type="molecule type" value="Genomic_DNA"/>
</dbReference>
<dbReference type="Pfam" id="PF07810">
    <property type="entry name" value="TMC"/>
    <property type="match status" value="1"/>
</dbReference>
<feature type="transmembrane region" description="Helical" evidence="7">
    <location>
        <begin position="376"/>
        <end position="399"/>
    </location>
</feature>
<dbReference type="GO" id="GO:0005886">
    <property type="term" value="C:plasma membrane"/>
    <property type="evidence" value="ECO:0007669"/>
    <property type="project" value="InterPro"/>
</dbReference>
<dbReference type="Proteomes" id="UP000596742">
    <property type="component" value="Unassembled WGS sequence"/>
</dbReference>
<evidence type="ECO:0000256" key="5">
    <source>
        <dbReference type="ARBA" id="ARBA00023136"/>
    </source>
</evidence>
<dbReference type="PANTHER" id="PTHR23302">
    <property type="entry name" value="TRANSMEMBRANE CHANNEL-RELATED"/>
    <property type="match status" value="1"/>
</dbReference>
<reference evidence="9" key="1">
    <citation type="submission" date="2018-11" db="EMBL/GenBank/DDBJ databases">
        <authorList>
            <person name="Alioto T."/>
            <person name="Alioto T."/>
        </authorList>
    </citation>
    <scope>NUCLEOTIDE SEQUENCE</scope>
</reference>
<dbReference type="InterPro" id="IPR012496">
    <property type="entry name" value="TMC_dom"/>
</dbReference>
<feature type="domain" description="TMC" evidence="8">
    <location>
        <begin position="455"/>
        <end position="563"/>
    </location>
</feature>
<comment type="caution">
    <text evidence="9">The sequence shown here is derived from an EMBL/GenBank/DDBJ whole genome shotgun (WGS) entry which is preliminary data.</text>
</comment>
<dbReference type="PANTHER" id="PTHR23302:SF40">
    <property type="entry name" value="TRANSMEMBRANE CHANNEL-LIKE PROTEIN"/>
    <property type="match status" value="1"/>
</dbReference>
<feature type="region of interest" description="Disordered" evidence="6">
    <location>
        <begin position="33"/>
        <end position="56"/>
    </location>
</feature>
<feature type="transmembrane region" description="Helical" evidence="7">
    <location>
        <begin position="331"/>
        <end position="356"/>
    </location>
</feature>
<feature type="transmembrane region" description="Helical" evidence="7">
    <location>
        <begin position="467"/>
        <end position="489"/>
    </location>
</feature>
<accession>A0A8B6DGI3</accession>
<evidence type="ECO:0000256" key="7">
    <source>
        <dbReference type="SAM" id="Phobius"/>
    </source>
</evidence>
<feature type="transmembrane region" description="Helical" evidence="7">
    <location>
        <begin position="568"/>
        <end position="589"/>
    </location>
</feature>
<feature type="transmembrane region" description="Helical" evidence="7">
    <location>
        <begin position="241"/>
        <end position="262"/>
    </location>
</feature>
<evidence type="ECO:0000256" key="4">
    <source>
        <dbReference type="ARBA" id="ARBA00022989"/>
    </source>
</evidence>
<organism evidence="9 10">
    <name type="scientific">Mytilus galloprovincialis</name>
    <name type="common">Mediterranean mussel</name>
    <dbReference type="NCBI Taxonomy" id="29158"/>
    <lineage>
        <taxon>Eukaryota</taxon>
        <taxon>Metazoa</taxon>
        <taxon>Spiralia</taxon>
        <taxon>Lophotrochozoa</taxon>
        <taxon>Mollusca</taxon>
        <taxon>Bivalvia</taxon>
        <taxon>Autobranchia</taxon>
        <taxon>Pteriomorphia</taxon>
        <taxon>Mytilida</taxon>
        <taxon>Mytiloidea</taxon>
        <taxon>Mytilidae</taxon>
        <taxon>Mytilinae</taxon>
        <taxon>Mytilus</taxon>
    </lineage>
</organism>
<dbReference type="InterPro" id="IPR038900">
    <property type="entry name" value="TMC"/>
</dbReference>
<keyword evidence="3 7" id="KW-0812">Transmembrane</keyword>
<evidence type="ECO:0000256" key="6">
    <source>
        <dbReference type="SAM" id="MobiDB-lite"/>
    </source>
</evidence>
<dbReference type="AlphaFoldDB" id="A0A8B6DGI3"/>
<feature type="transmembrane region" description="Helical" evidence="7">
    <location>
        <begin position="501"/>
        <end position="523"/>
    </location>
</feature>
<keyword evidence="4 7" id="KW-1133">Transmembrane helix</keyword>
<sequence length="713" mass="81182">MSTKSQNNGSDEMGEETPLLLAKDPLLRVRTYSHSSGTTSHHSEAATFDFRAPPPSHVTPEDVLQRMRYAFRNDGFDAENDFEAAQSMLNTLERSAFRDTVLDNLKETPMSMRERLGLRRLIYSKTHTRRRREQEIEESTTKSVNRNYTFVPFNLWEETIANLSAYFGSNVASYFKFLRILLLLNIAAGILMISFITVPQAIDGPQSFNSSISQFGWLSKSMLLFGSYSSDKINNSYNQPLAYILTWMGVSLFYLIVIAVAMHVRYRQSKLSDNADDYEFALRTFSAWDHTIYSKEGVKDRRKALCMELKERIREERKARKPRLETRLLRYLGRIISNTIVLGLLGGSGYLVYYVADEFELPDSTPTELKKLFDKYQLSAVVSLLKLFIPLLFEFLVHLEGWPPRSALKITLFRTTLFYFASLVVFDMSLHNVASECSSASCSDKGINTTEVVCCWENRVGEEVLKVVFIDLGLCIAVGLFFHVAKALFIKCRICCIQLELSEFGITSSVLDLIYGQGLIWLGLYFSPLIIVIGIIKLFVVFYTQLFVAKMAMVAPKKVFRASRSGNFYLFILLLTWFLCILPTAYTIAEVSPSADCGPFKKMCKAYDVISHSIGTWPDWLEEPVQYIGTAAVIIPVIILLLLVALYYRAKSSSYADLIKELRNQLKFERKVEKRKVYASALSTPFGTASKATGQKYEFDVEQTNFPIIKTKT</sequence>
<evidence type="ECO:0000256" key="2">
    <source>
        <dbReference type="ARBA" id="ARBA00006510"/>
    </source>
</evidence>
<name>A0A8B6DGI3_MYTGA</name>
<proteinExistence type="inferred from homology"/>
<evidence type="ECO:0000313" key="9">
    <source>
        <dbReference type="EMBL" id="VDI19789.1"/>
    </source>
</evidence>
<dbReference type="OrthoDB" id="5831905at2759"/>
<comment type="subcellular location">
    <subcellularLocation>
        <location evidence="1">Membrane</location>
        <topology evidence="1">Multi-pass membrane protein</topology>
    </subcellularLocation>
</comment>
<evidence type="ECO:0000259" key="8">
    <source>
        <dbReference type="Pfam" id="PF07810"/>
    </source>
</evidence>
<comment type="similarity">
    <text evidence="2">Belongs to the TMC family.</text>
</comment>